<feature type="transmembrane region" description="Helical" evidence="1">
    <location>
        <begin position="104"/>
        <end position="124"/>
    </location>
</feature>
<keyword evidence="1" id="KW-0812">Transmembrane</keyword>
<dbReference type="Proteomes" id="UP000320580">
    <property type="component" value="Chromosome"/>
</dbReference>
<feature type="transmembrane region" description="Helical" evidence="1">
    <location>
        <begin position="167"/>
        <end position="187"/>
    </location>
</feature>
<organism evidence="2 3">
    <name type="scientific">Streptomyces qinzhouensis</name>
    <dbReference type="NCBI Taxonomy" id="2599401"/>
    <lineage>
        <taxon>Bacteria</taxon>
        <taxon>Bacillati</taxon>
        <taxon>Actinomycetota</taxon>
        <taxon>Actinomycetes</taxon>
        <taxon>Kitasatosporales</taxon>
        <taxon>Streptomycetaceae</taxon>
        <taxon>Streptomyces</taxon>
    </lineage>
</organism>
<evidence type="ECO:0000313" key="2">
    <source>
        <dbReference type="EMBL" id="QDY77355.1"/>
    </source>
</evidence>
<dbReference type="EMBL" id="CP042266">
    <property type="protein sequence ID" value="QDY77355.1"/>
    <property type="molecule type" value="Genomic_DNA"/>
</dbReference>
<dbReference type="RefSeq" id="WP_146480693.1">
    <property type="nucleotide sequence ID" value="NZ_CP042266.1"/>
</dbReference>
<dbReference type="AlphaFoldDB" id="A0A5B8J6C4"/>
<evidence type="ECO:0000256" key="1">
    <source>
        <dbReference type="SAM" id="Phobius"/>
    </source>
</evidence>
<reference evidence="2 3" key="1">
    <citation type="submission" date="2019-07" db="EMBL/GenBank/DDBJ databases">
        <authorList>
            <person name="Zhu P."/>
        </authorList>
    </citation>
    <scope>NUCLEOTIDE SEQUENCE [LARGE SCALE GENOMIC DNA]</scope>
    <source>
        <strain evidence="2 3">SSL-25</strain>
    </source>
</reference>
<feature type="transmembrane region" description="Helical" evidence="1">
    <location>
        <begin position="130"/>
        <end position="147"/>
    </location>
</feature>
<accession>A0A5B8J6C4</accession>
<evidence type="ECO:0000313" key="3">
    <source>
        <dbReference type="Proteomes" id="UP000320580"/>
    </source>
</evidence>
<protein>
    <submittedName>
        <fullName evidence="2">Uncharacterized protein</fullName>
    </submittedName>
</protein>
<dbReference type="KEGG" id="sqz:FQU76_13415"/>
<keyword evidence="3" id="KW-1185">Reference proteome</keyword>
<name>A0A5B8J6C4_9ACTN</name>
<sequence>MSMLLPASSAKPSFSFSYVQRYLPSASAAFATAAGQLAVVVLAGSLALGIGQGSAGLTALLTMSAVFHAPAIGLIFGALTALAYVLPVLALADRAAEHRGGAVWWWRAGFVLGLGALYAAPFGFGGPADYLQAWGLVALSAVLPLLAADRAHRAGPARASRVRLAPWLWGFAALWLLTVVVGFAALATP</sequence>
<feature type="transmembrane region" description="Helical" evidence="1">
    <location>
        <begin position="67"/>
        <end position="92"/>
    </location>
</feature>
<dbReference type="OrthoDB" id="9964298at2"/>
<gene>
    <name evidence="2" type="ORF">FQU76_13415</name>
</gene>
<keyword evidence="1" id="KW-0472">Membrane</keyword>
<proteinExistence type="predicted"/>
<keyword evidence="1" id="KW-1133">Transmembrane helix</keyword>